<name>A0AAD9SMY8_PHOAM</name>
<keyword evidence="3" id="KW-1185">Reference proteome</keyword>
<dbReference type="Proteomes" id="UP001265746">
    <property type="component" value="Unassembled WGS sequence"/>
</dbReference>
<organism evidence="2 3">
    <name type="scientific">Phomopsis amygdali</name>
    <name type="common">Fusicoccum amygdali</name>
    <dbReference type="NCBI Taxonomy" id="1214568"/>
    <lineage>
        <taxon>Eukaryota</taxon>
        <taxon>Fungi</taxon>
        <taxon>Dikarya</taxon>
        <taxon>Ascomycota</taxon>
        <taxon>Pezizomycotina</taxon>
        <taxon>Sordariomycetes</taxon>
        <taxon>Sordariomycetidae</taxon>
        <taxon>Diaporthales</taxon>
        <taxon>Diaporthaceae</taxon>
        <taxon>Diaporthe</taxon>
    </lineage>
</organism>
<sequence>MSTTALPTLPDPNDGLGAYGLPSTILSMQKTGFRRWGFHIYRCTYDDDDAWNCYVGNLENELKKGLEATGSDYMLAPYHEWTIVEDREALDGAPKGDVRLRFREWSEARSVERDGPGADHDLIGQTGLVARFEACIMVDKECLDSMEKNKGKSNRSEPYFVVIGLDRLAPPPRPPTEEDLEELRETGDEDILGEDDGDDETWMLASCQSYVELYNDLCGMGPWWRQRQAPPDIYPYI</sequence>
<comment type="caution">
    <text evidence="2">The sequence shown here is derived from an EMBL/GenBank/DDBJ whole genome shotgun (WGS) entry which is preliminary data.</text>
</comment>
<evidence type="ECO:0000256" key="1">
    <source>
        <dbReference type="SAM" id="MobiDB-lite"/>
    </source>
</evidence>
<gene>
    <name evidence="2" type="ORF">N8I77_004874</name>
</gene>
<dbReference type="EMBL" id="JAUJFL010000002">
    <property type="protein sequence ID" value="KAK2611541.1"/>
    <property type="molecule type" value="Genomic_DNA"/>
</dbReference>
<feature type="compositionally biased region" description="Acidic residues" evidence="1">
    <location>
        <begin position="177"/>
        <end position="198"/>
    </location>
</feature>
<evidence type="ECO:0000313" key="2">
    <source>
        <dbReference type="EMBL" id="KAK2611541.1"/>
    </source>
</evidence>
<reference evidence="2" key="1">
    <citation type="submission" date="2023-06" db="EMBL/GenBank/DDBJ databases">
        <authorList>
            <person name="Noh H."/>
        </authorList>
    </citation>
    <scope>NUCLEOTIDE SEQUENCE</scope>
    <source>
        <strain evidence="2">DUCC20226</strain>
    </source>
</reference>
<dbReference type="AlphaFoldDB" id="A0AAD9SMY8"/>
<proteinExistence type="predicted"/>
<protein>
    <submittedName>
        <fullName evidence="2">Uncharacterized protein</fullName>
    </submittedName>
</protein>
<evidence type="ECO:0000313" key="3">
    <source>
        <dbReference type="Proteomes" id="UP001265746"/>
    </source>
</evidence>
<feature type="region of interest" description="Disordered" evidence="1">
    <location>
        <begin position="166"/>
        <end position="198"/>
    </location>
</feature>
<accession>A0AAD9SMY8</accession>